<feature type="domain" description="HNH" evidence="1">
    <location>
        <begin position="170"/>
        <end position="225"/>
    </location>
</feature>
<reference evidence="2 3" key="1">
    <citation type="submission" date="2020-05" db="EMBL/GenBank/DDBJ databases">
        <title>Complete genome sequencing of Campylobacter and Arcobacter type strains.</title>
        <authorList>
            <person name="Miller W.G."/>
            <person name="Yee E."/>
        </authorList>
    </citation>
    <scope>NUCLEOTIDE SEQUENCE [LARGE SCALE GENOMIC DNA]</scope>
    <source>
        <strain evidence="2 3">LMG 26156</strain>
    </source>
</reference>
<dbReference type="Pfam" id="PF01844">
    <property type="entry name" value="HNH"/>
    <property type="match status" value="1"/>
</dbReference>
<dbReference type="KEGG" id="avp:AVENP_0818"/>
<name>A0AAE7B6P6_9BACT</name>
<sequence>MSRKKFIESCGATCSNWNWSWSFINKEKKQIIFGVWTINIEDIYWKIFSSTWIKNEKGQKSKGFNQSKEHIRLIEEENYELYVFKMFHDSNNKTEIIKISKFEANLIQKRLMKKEDSWYAVDINELSLAEEIFDNENRFFEGAKETVTVNKYERNLDARNRCIEIHGYFCKVCGFDFEKFYGTYGAKYIHVHHLIPLYEIQKEYKVCPEKDLIPVCANCHAMIHRGRGTISIEELKAHINKEYNIFFSPVPIVLDGNTH</sequence>
<dbReference type="GO" id="GO:0008270">
    <property type="term" value="F:zinc ion binding"/>
    <property type="evidence" value="ECO:0007669"/>
    <property type="project" value="InterPro"/>
</dbReference>
<dbReference type="CDD" id="cd00085">
    <property type="entry name" value="HNHc"/>
    <property type="match status" value="1"/>
</dbReference>
<evidence type="ECO:0000313" key="2">
    <source>
        <dbReference type="EMBL" id="QKF66378.1"/>
    </source>
</evidence>
<organism evidence="2 3">
    <name type="scientific">Arcobacter venerupis</name>
    <dbReference type="NCBI Taxonomy" id="1054033"/>
    <lineage>
        <taxon>Bacteria</taxon>
        <taxon>Pseudomonadati</taxon>
        <taxon>Campylobacterota</taxon>
        <taxon>Epsilonproteobacteria</taxon>
        <taxon>Campylobacterales</taxon>
        <taxon>Arcobacteraceae</taxon>
        <taxon>Arcobacter</taxon>
    </lineage>
</organism>
<dbReference type="InterPro" id="IPR003615">
    <property type="entry name" value="HNH_nuc"/>
</dbReference>
<dbReference type="RefSeq" id="WP_128357482.1">
    <property type="nucleotide sequence ID" value="NZ_CP053840.1"/>
</dbReference>
<dbReference type="AlphaFoldDB" id="A0AAE7B6P6"/>
<accession>A0AAE7B6P6</accession>
<evidence type="ECO:0000313" key="3">
    <source>
        <dbReference type="Proteomes" id="UP000503482"/>
    </source>
</evidence>
<dbReference type="InterPro" id="IPR002711">
    <property type="entry name" value="HNH"/>
</dbReference>
<proteinExistence type="predicted"/>
<dbReference type="GO" id="GO:0004519">
    <property type="term" value="F:endonuclease activity"/>
    <property type="evidence" value="ECO:0007669"/>
    <property type="project" value="InterPro"/>
</dbReference>
<gene>
    <name evidence="2" type="ORF">AVENP_0818</name>
</gene>
<dbReference type="Proteomes" id="UP000503482">
    <property type="component" value="Chromosome"/>
</dbReference>
<keyword evidence="3" id="KW-1185">Reference proteome</keyword>
<dbReference type="GO" id="GO:0003676">
    <property type="term" value="F:nucleic acid binding"/>
    <property type="evidence" value="ECO:0007669"/>
    <property type="project" value="InterPro"/>
</dbReference>
<evidence type="ECO:0000259" key="1">
    <source>
        <dbReference type="Pfam" id="PF01844"/>
    </source>
</evidence>
<protein>
    <submittedName>
        <fullName evidence="2">Type IV methyl-directed restriction system, component McrB</fullName>
    </submittedName>
</protein>
<dbReference type="EMBL" id="CP053840">
    <property type="protein sequence ID" value="QKF66378.1"/>
    <property type="molecule type" value="Genomic_DNA"/>
</dbReference>